<dbReference type="Proteomes" id="UP000003880">
    <property type="component" value="Unassembled WGS sequence"/>
</dbReference>
<accession>D4BGU8</accession>
<name>D4BGU8_9ENTR</name>
<proteinExistence type="predicted"/>
<sequence length="44" mass="5120">MKCVCIPQRKFCAKNNPECVVFVHFHPKNVIKVKKGLHENISRV</sequence>
<evidence type="ECO:0000313" key="1">
    <source>
        <dbReference type="EMBL" id="EFE06698.1"/>
    </source>
</evidence>
<organism evidence="1 2">
    <name type="scientific">Citrobacter youngae ATCC 29220</name>
    <dbReference type="NCBI Taxonomy" id="500640"/>
    <lineage>
        <taxon>Bacteria</taxon>
        <taxon>Pseudomonadati</taxon>
        <taxon>Pseudomonadota</taxon>
        <taxon>Gammaproteobacteria</taxon>
        <taxon>Enterobacterales</taxon>
        <taxon>Enterobacteriaceae</taxon>
        <taxon>Citrobacter</taxon>
        <taxon>Citrobacter freundii complex</taxon>
    </lineage>
</organism>
<reference evidence="1 2" key="1">
    <citation type="submission" date="2010-02" db="EMBL/GenBank/DDBJ databases">
        <authorList>
            <person name="Weinstock G."/>
            <person name="Sodergren E."/>
            <person name="Clifton S."/>
            <person name="Fulton L."/>
            <person name="Fulton B."/>
            <person name="Courtney L."/>
            <person name="Fronick C."/>
            <person name="Harrison M."/>
            <person name="Strong C."/>
            <person name="Farmer C."/>
            <person name="Delahaunty K."/>
            <person name="Markovic C."/>
            <person name="Hall O."/>
            <person name="Minx P."/>
            <person name="Tomlinson C."/>
            <person name="Mitreva M."/>
            <person name="Nelson J."/>
            <person name="Hou S."/>
            <person name="Wollam A."/>
            <person name="Pepin K.H."/>
            <person name="Johnson M."/>
            <person name="Bhonagiri V."/>
            <person name="Zhang X."/>
            <person name="Suruliraj S."/>
            <person name="Warren W."/>
            <person name="Chinwalla A."/>
            <person name="Mardis E.R."/>
            <person name="Wilson R.K."/>
        </authorList>
    </citation>
    <scope>NUCLEOTIDE SEQUENCE [LARGE SCALE GENOMIC DNA]</scope>
    <source>
        <strain evidence="1 2">ATCC 29220</strain>
    </source>
</reference>
<dbReference type="EMBL" id="ABWL02000021">
    <property type="protein sequence ID" value="EFE06698.1"/>
    <property type="molecule type" value="Genomic_DNA"/>
</dbReference>
<comment type="caution">
    <text evidence="1">The sequence shown here is derived from an EMBL/GenBank/DDBJ whole genome shotgun (WGS) entry which is preliminary data.</text>
</comment>
<gene>
    <name evidence="1" type="ORF">CIT292_09753</name>
</gene>
<dbReference type="HOGENOM" id="CLU_3214210_0_0_6"/>
<evidence type="ECO:0000313" key="2">
    <source>
        <dbReference type="Proteomes" id="UP000003880"/>
    </source>
</evidence>
<dbReference type="AlphaFoldDB" id="D4BGU8"/>
<protein>
    <submittedName>
        <fullName evidence="1">Uncharacterized protein</fullName>
    </submittedName>
</protein>